<dbReference type="RefSeq" id="WP_094219424.1">
    <property type="nucleotide sequence ID" value="NZ_MCGQ01000023.1"/>
</dbReference>
<sequence>MIGVTVTFSYPGDFDRSRIINVAENARGMFEGMPGLRFKFFTFDEERRQAVNFYVWESKEEAARFFTEELRGRVTDLYGVAPSIEFVQIAEIVDNSD</sequence>
<evidence type="ECO:0000313" key="2">
    <source>
        <dbReference type="Proteomes" id="UP000215483"/>
    </source>
</evidence>
<dbReference type="AlphaFoldDB" id="A0A233S9X4"/>
<dbReference type="SUPFAM" id="SSF54909">
    <property type="entry name" value="Dimeric alpha+beta barrel"/>
    <property type="match status" value="1"/>
</dbReference>
<accession>A0A233S9X4</accession>
<name>A0A233S9X4_STRDA</name>
<evidence type="ECO:0000313" key="1">
    <source>
        <dbReference type="EMBL" id="OXY92483.1"/>
    </source>
</evidence>
<gene>
    <name evidence="1" type="ORF">BEK98_27350</name>
</gene>
<dbReference type="OrthoDB" id="3871007at2"/>
<comment type="caution">
    <text evidence="1">The sequence shown here is derived from an EMBL/GenBank/DDBJ whole genome shotgun (WGS) entry which is preliminary data.</text>
</comment>
<proteinExistence type="predicted"/>
<organism evidence="1 2">
    <name type="scientific">Streptomyces diastatochromogenes</name>
    <dbReference type="NCBI Taxonomy" id="42236"/>
    <lineage>
        <taxon>Bacteria</taxon>
        <taxon>Bacillati</taxon>
        <taxon>Actinomycetota</taxon>
        <taxon>Actinomycetes</taxon>
        <taxon>Kitasatosporales</taxon>
        <taxon>Streptomycetaceae</taxon>
        <taxon>Streptomyces</taxon>
    </lineage>
</organism>
<dbReference type="EMBL" id="MCGQ01000023">
    <property type="protein sequence ID" value="OXY92483.1"/>
    <property type="molecule type" value="Genomic_DNA"/>
</dbReference>
<dbReference type="Gene3D" id="3.30.70.100">
    <property type="match status" value="1"/>
</dbReference>
<keyword evidence="2" id="KW-1185">Reference proteome</keyword>
<dbReference type="InterPro" id="IPR011008">
    <property type="entry name" value="Dimeric_a/b-barrel"/>
</dbReference>
<protein>
    <recommendedName>
        <fullName evidence="3">ABM domain-containing protein</fullName>
    </recommendedName>
</protein>
<evidence type="ECO:0008006" key="3">
    <source>
        <dbReference type="Google" id="ProtNLM"/>
    </source>
</evidence>
<dbReference type="Proteomes" id="UP000215483">
    <property type="component" value="Unassembled WGS sequence"/>
</dbReference>
<reference evidence="1 2" key="1">
    <citation type="submission" date="2016-07" db="EMBL/GenBank/DDBJ databases">
        <title>Draft genome of Streptomyces diastatochromogenes.</title>
        <authorList>
            <person name="Podduturi R."/>
            <person name="Lukassen M.B."/>
            <person name="Clausen N."/>
            <person name="Nielsen J.L."/>
            <person name="Jorgensen N.O."/>
        </authorList>
    </citation>
    <scope>NUCLEOTIDE SEQUENCE [LARGE SCALE GENOMIC DNA]</scope>
    <source>
        <strain evidence="1 2">DSM 40608</strain>
    </source>
</reference>